<reference evidence="6 7" key="1">
    <citation type="journal article" date="2014" name="Syst. Appl. Microbiol.">
        <title>Genomic insights into the taxonomic status of the three subspecies of Bacillus subtilis.</title>
        <authorList>
            <person name="Yi H."/>
            <person name="Chun J."/>
            <person name="Cha C.J."/>
        </authorList>
    </citation>
    <scope>NUCLEOTIDE SEQUENCE [LARGE SCALE GENOMIC DNA]</scope>
    <source>
        <strain evidence="6 7">KCTC 13429</strain>
    </source>
</reference>
<dbReference type="GO" id="GO:0032993">
    <property type="term" value="C:protein-DNA complex"/>
    <property type="evidence" value="ECO:0007669"/>
    <property type="project" value="TreeGrafter"/>
</dbReference>
<dbReference type="CDD" id="cd05466">
    <property type="entry name" value="PBP2_LTTR_substrate"/>
    <property type="match status" value="1"/>
</dbReference>
<dbReference type="Proteomes" id="UP000011182">
    <property type="component" value="Unassembled WGS sequence"/>
</dbReference>
<dbReference type="Pfam" id="PF00126">
    <property type="entry name" value="HTH_1"/>
    <property type="match status" value="1"/>
</dbReference>
<dbReference type="FunFam" id="1.10.10.10:FF:000001">
    <property type="entry name" value="LysR family transcriptional regulator"/>
    <property type="match status" value="1"/>
</dbReference>
<dbReference type="PROSITE" id="PS50931">
    <property type="entry name" value="HTH_LYSR"/>
    <property type="match status" value="1"/>
</dbReference>
<comment type="caution">
    <text evidence="6">The sequence shown here is derived from an EMBL/GenBank/DDBJ whole genome shotgun (WGS) entry which is preliminary data.</text>
</comment>
<evidence type="ECO:0000259" key="5">
    <source>
        <dbReference type="PROSITE" id="PS50931"/>
    </source>
</evidence>
<dbReference type="InterPro" id="IPR036390">
    <property type="entry name" value="WH_DNA-bd_sf"/>
</dbReference>
<dbReference type="PANTHER" id="PTHR30346:SF28">
    <property type="entry name" value="HTH-TYPE TRANSCRIPTIONAL REGULATOR CYNR"/>
    <property type="match status" value="1"/>
</dbReference>
<name>A0A9W5LFC0_9BACI</name>
<keyword evidence="3" id="KW-0238">DNA-binding</keyword>
<dbReference type="GO" id="GO:0003677">
    <property type="term" value="F:DNA binding"/>
    <property type="evidence" value="ECO:0007669"/>
    <property type="project" value="UniProtKB-KW"/>
</dbReference>
<keyword evidence="4" id="KW-0804">Transcription</keyword>
<dbReference type="PRINTS" id="PR00039">
    <property type="entry name" value="HTHLYSR"/>
</dbReference>
<evidence type="ECO:0000256" key="4">
    <source>
        <dbReference type="ARBA" id="ARBA00023163"/>
    </source>
</evidence>
<proteinExistence type="inferred from homology"/>
<dbReference type="GO" id="GO:0003700">
    <property type="term" value="F:DNA-binding transcription factor activity"/>
    <property type="evidence" value="ECO:0007669"/>
    <property type="project" value="InterPro"/>
</dbReference>
<evidence type="ECO:0000313" key="6">
    <source>
        <dbReference type="EMBL" id="ELS59694.1"/>
    </source>
</evidence>
<keyword evidence="7" id="KW-1185">Reference proteome</keyword>
<evidence type="ECO:0000256" key="1">
    <source>
        <dbReference type="ARBA" id="ARBA00009437"/>
    </source>
</evidence>
<dbReference type="EMBL" id="AMXN01000008">
    <property type="protein sequence ID" value="ELS59694.1"/>
    <property type="molecule type" value="Genomic_DNA"/>
</dbReference>
<evidence type="ECO:0000313" key="7">
    <source>
        <dbReference type="Proteomes" id="UP000011182"/>
    </source>
</evidence>
<sequence>MEAEMDIKVMEYAAEIARRQSFTKAAEHLHIAQPSLSQQIKKLETELGLTLFHRSHGSVTLTPHGRRFIEKAEDIIRSRDDLLREMQERSQGLGHKLSIGIPAVTGRYIFPPLLKQFLARYPHVEVQLVEKDPVSLEEMTAKGEVDLSVLSLPIEDERLAITPLLTEPIVLAVPKEKQRWMPPEMIALIEKALEGEEGRKPCVPLEMVRHVPFILLKEGFGFRRTVLDLCAESGFKPNTAFKTSHIETAQSLVANGLGVTMAPNMVRRDKDPGVIYLSIQSAPSRTLVFVFLKNRYVSLTAQAFMELSRESLKQTFDEGSLGNKSENI</sequence>
<dbReference type="SUPFAM" id="SSF46785">
    <property type="entry name" value="Winged helix' DNA-binding domain"/>
    <property type="match status" value="1"/>
</dbReference>
<comment type="similarity">
    <text evidence="1">Belongs to the LysR transcriptional regulatory family.</text>
</comment>
<organism evidence="6 7">
    <name type="scientific">Bacillus inaquosorum KCTC 13429</name>
    <dbReference type="NCBI Taxonomy" id="1236548"/>
    <lineage>
        <taxon>Bacteria</taxon>
        <taxon>Bacillati</taxon>
        <taxon>Bacillota</taxon>
        <taxon>Bacilli</taxon>
        <taxon>Bacillales</taxon>
        <taxon>Bacillaceae</taxon>
        <taxon>Bacillus</taxon>
    </lineage>
</organism>
<dbReference type="Gene3D" id="3.40.190.290">
    <property type="match status" value="1"/>
</dbReference>
<evidence type="ECO:0000256" key="3">
    <source>
        <dbReference type="ARBA" id="ARBA00023125"/>
    </source>
</evidence>
<keyword evidence="2" id="KW-0805">Transcription regulation</keyword>
<dbReference type="AlphaFoldDB" id="A0A9W5LFC0"/>
<dbReference type="InterPro" id="IPR036388">
    <property type="entry name" value="WH-like_DNA-bd_sf"/>
</dbReference>
<accession>A0A9W5LFC0</accession>
<dbReference type="InterPro" id="IPR005119">
    <property type="entry name" value="LysR_subst-bd"/>
</dbReference>
<feature type="domain" description="HTH lysR-type" evidence="5">
    <location>
        <begin position="5"/>
        <end position="62"/>
    </location>
</feature>
<gene>
    <name evidence="6" type="ORF">BSI_36480</name>
</gene>
<dbReference type="InterPro" id="IPR000847">
    <property type="entry name" value="LysR_HTH_N"/>
</dbReference>
<dbReference type="Gene3D" id="1.10.10.10">
    <property type="entry name" value="Winged helix-like DNA-binding domain superfamily/Winged helix DNA-binding domain"/>
    <property type="match status" value="1"/>
</dbReference>
<evidence type="ECO:0000256" key="2">
    <source>
        <dbReference type="ARBA" id="ARBA00023015"/>
    </source>
</evidence>
<dbReference type="SUPFAM" id="SSF53850">
    <property type="entry name" value="Periplasmic binding protein-like II"/>
    <property type="match status" value="1"/>
</dbReference>
<dbReference type="PANTHER" id="PTHR30346">
    <property type="entry name" value="TRANSCRIPTIONAL DUAL REGULATOR HCAR-RELATED"/>
    <property type="match status" value="1"/>
</dbReference>
<protein>
    <submittedName>
        <fullName evidence="6">LysR substrate binding domain-containing protein</fullName>
    </submittedName>
</protein>
<dbReference type="Pfam" id="PF03466">
    <property type="entry name" value="LysR_substrate"/>
    <property type="match status" value="1"/>
</dbReference>